<evidence type="ECO:0000259" key="2">
    <source>
        <dbReference type="Pfam" id="PF02698"/>
    </source>
</evidence>
<sequence length="266" mass="30671">MNLLLMLIVTAIEIIIIYNMRYAYSRLPIFAIGVSVITITLFYAISTITLDKYVRAYTFNFATIDLILLVIMLGYMYQLKYDLKNLPAAKQPDYLVVLGNKCMSQHITPILIERLNKAISLYKRFDKKPKIIVTGGKSSVTLDVTEAELMKKYLLSQGIAENVILIEDEAINTVQNLEYSAIEIHQDWQKNTRPRVIIVTSDYHIPRTKWHAKKLGLKVQLASAKTLTLLKRPAMFREFTAIIWYHRYSLLTLLGMDFVFSLSMCM</sequence>
<dbReference type="InterPro" id="IPR003848">
    <property type="entry name" value="DUF218"/>
</dbReference>
<dbReference type="Pfam" id="PF02698">
    <property type="entry name" value="DUF218"/>
    <property type="match status" value="1"/>
</dbReference>
<organism evidence="3 4">
    <name type="scientific">Companilactobacillus alimentarius DSM 20249</name>
    <dbReference type="NCBI Taxonomy" id="1423720"/>
    <lineage>
        <taxon>Bacteria</taxon>
        <taxon>Bacillati</taxon>
        <taxon>Bacillota</taxon>
        <taxon>Bacilli</taxon>
        <taxon>Lactobacillales</taxon>
        <taxon>Lactobacillaceae</taxon>
        <taxon>Companilactobacillus</taxon>
    </lineage>
</organism>
<accession>A0A2K9HJ12</accession>
<dbReference type="CDD" id="cd06259">
    <property type="entry name" value="YdcF-like"/>
    <property type="match status" value="1"/>
</dbReference>
<dbReference type="InterPro" id="IPR014729">
    <property type="entry name" value="Rossmann-like_a/b/a_fold"/>
</dbReference>
<dbReference type="InterPro" id="IPR051599">
    <property type="entry name" value="Cell_Envelope_Assoc"/>
</dbReference>
<dbReference type="RefSeq" id="WP_057737593.1">
    <property type="nucleotide sequence ID" value="NZ_AZDQ01000006.1"/>
</dbReference>
<dbReference type="GO" id="GO:0043164">
    <property type="term" value="P:Gram-negative-bacterium-type cell wall biogenesis"/>
    <property type="evidence" value="ECO:0007669"/>
    <property type="project" value="TreeGrafter"/>
</dbReference>
<gene>
    <name evidence="3" type="ORF">LA20249_10135</name>
</gene>
<proteinExistence type="predicted"/>
<dbReference type="AlphaFoldDB" id="A0A2K9HJ12"/>
<dbReference type="PANTHER" id="PTHR30336">
    <property type="entry name" value="INNER MEMBRANE PROTEIN, PROBABLE PERMEASE"/>
    <property type="match status" value="1"/>
</dbReference>
<feature type="transmembrane region" description="Helical" evidence="1">
    <location>
        <begin position="56"/>
        <end position="77"/>
    </location>
</feature>
<dbReference type="GO" id="GO:0005886">
    <property type="term" value="C:plasma membrane"/>
    <property type="evidence" value="ECO:0007669"/>
    <property type="project" value="TreeGrafter"/>
</dbReference>
<dbReference type="PANTHER" id="PTHR30336:SF4">
    <property type="entry name" value="ENVELOPE BIOGENESIS FACTOR ELYC"/>
    <property type="match status" value="1"/>
</dbReference>
<dbReference type="Proteomes" id="UP000234653">
    <property type="component" value="Chromosome"/>
</dbReference>
<keyword evidence="1" id="KW-0812">Transmembrane</keyword>
<reference evidence="3 4" key="1">
    <citation type="submission" date="2016-12" db="EMBL/GenBank/DDBJ databases">
        <title>The whole genome sequencing and assembly of Lactobacillus alimentarius DSM 20249T strain.</title>
        <authorList>
            <person name="Lee Y.-J."/>
            <person name="Yi H."/>
            <person name="Bahn Y.-S."/>
            <person name="Kim J.F."/>
            <person name="Lee D.-W."/>
        </authorList>
    </citation>
    <scope>NUCLEOTIDE SEQUENCE [LARGE SCALE GENOMIC DNA]</scope>
    <source>
        <strain evidence="3 4">DSM 20249</strain>
    </source>
</reference>
<evidence type="ECO:0000313" key="4">
    <source>
        <dbReference type="Proteomes" id="UP000234653"/>
    </source>
</evidence>
<dbReference type="EMBL" id="CP018867">
    <property type="protein sequence ID" value="AUI72519.1"/>
    <property type="molecule type" value="Genomic_DNA"/>
</dbReference>
<keyword evidence="1" id="KW-1133">Transmembrane helix</keyword>
<evidence type="ECO:0000256" key="1">
    <source>
        <dbReference type="SAM" id="Phobius"/>
    </source>
</evidence>
<keyword evidence="1" id="KW-0472">Membrane</keyword>
<keyword evidence="4" id="KW-1185">Reference proteome</keyword>
<protein>
    <recommendedName>
        <fullName evidence="2">DUF218 domain-containing protein</fullName>
    </recommendedName>
</protein>
<evidence type="ECO:0000313" key="3">
    <source>
        <dbReference type="EMBL" id="AUI72519.1"/>
    </source>
</evidence>
<dbReference type="KEGG" id="lali:LA20249_10135"/>
<feature type="transmembrane region" description="Helical" evidence="1">
    <location>
        <begin position="6"/>
        <end position="24"/>
    </location>
</feature>
<feature type="domain" description="DUF218" evidence="2">
    <location>
        <begin position="93"/>
        <end position="239"/>
    </location>
</feature>
<dbReference type="Gene3D" id="3.40.50.620">
    <property type="entry name" value="HUPs"/>
    <property type="match status" value="1"/>
</dbReference>
<feature type="transmembrane region" description="Helical" evidence="1">
    <location>
        <begin position="29"/>
        <end position="50"/>
    </location>
</feature>
<name>A0A2K9HJ12_9LACO</name>
<dbReference type="GO" id="GO:0000270">
    <property type="term" value="P:peptidoglycan metabolic process"/>
    <property type="evidence" value="ECO:0007669"/>
    <property type="project" value="TreeGrafter"/>
</dbReference>
<dbReference type="OrthoDB" id="9782395at2"/>
<dbReference type="STRING" id="1423720.FC67_GL000048"/>